<feature type="region of interest" description="Disordered" evidence="10">
    <location>
        <begin position="265"/>
        <end position="298"/>
    </location>
</feature>
<dbReference type="InterPro" id="IPR050701">
    <property type="entry name" value="Histone_Mod_Regulator"/>
</dbReference>
<dbReference type="InterPro" id="IPR011011">
    <property type="entry name" value="Znf_FYVE_PHD"/>
</dbReference>
<feature type="compositionally biased region" description="Acidic residues" evidence="10">
    <location>
        <begin position="1127"/>
        <end position="1143"/>
    </location>
</feature>
<dbReference type="PROSITE" id="PS51805">
    <property type="entry name" value="EPHD"/>
    <property type="match status" value="1"/>
</dbReference>
<feature type="region of interest" description="Disordered" evidence="10">
    <location>
        <begin position="1090"/>
        <end position="1191"/>
    </location>
</feature>
<feature type="region of interest" description="Disordered" evidence="10">
    <location>
        <begin position="126"/>
        <end position="163"/>
    </location>
</feature>
<feature type="compositionally biased region" description="Basic and acidic residues" evidence="10">
    <location>
        <begin position="98"/>
        <end position="108"/>
    </location>
</feature>
<evidence type="ECO:0000313" key="16">
    <source>
        <dbReference type="Proteomes" id="UP000789831"/>
    </source>
</evidence>
<feature type="domain" description="PHD-type" evidence="12">
    <location>
        <begin position="570"/>
        <end position="620"/>
    </location>
</feature>
<dbReference type="InterPro" id="IPR019786">
    <property type="entry name" value="Zinc_finger_PHD-type_CS"/>
</dbReference>
<evidence type="ECO:0000259" key="11">
    <source>
        <dbReference type="PROSITE" id="PS50014"/>
    </source>
</evidence>
<gene>
    <name evidence="15" type="ORF">AGERDE_LOCUS4472</name>
</gene>
<comment type="subcellular location">
    <subcellularLocation>
        <location evidence="1">Nucleus</location>
    </subcellularLocation>
</comment>
<dbReference type="InterPro" id="IPR036427">
    <property type="entry name" value="Bromodomain-like_sf"/>
</dbReference>
<evidence type="ECO:0000259" key="14">
    <source>
        <dbReference type="PROSITE" id="PS51805"/>
    </source>
</evidence>
<dbReference type="InterPro" id="IPR013083">
    <property type="entry name" value="Znf_RING/FYVE/PHD"/>
</dbReference>
<feature type="region of interest" description="Disordered" evidence="10">
    <location>
        <begin position="806"/>
        <end position="831"/>
    </location>
</feature>
<dbReference type="FunFam" id="3.30.40.10:FF:000007">
    <property type="entry name" value="Bromodomain containing 1, isoform CRA_b"/>
    <property type="match status" value="1"/>
</dbReference>
<keyword evidence="6 8" id="KW-0103">Bromodomain</keyword>
<evidence type="ECO:0000259" key="13">
    <source>
        <dbReference type="PROSITE" id="PS50812"/>
    </source>
</evidence>
<dbReference type="PRINTS" id="PR00503">
    <property type="entry name" value="BROMODOMAIN"/>
</dbReference>
<organism evidence="15 16">
    <name type="scientific">Ambispora gerdemannii</name>
    <dbReference type="NCBI Taxonomy" id="144530"/>
    <lineage>
        <taxon>Eukaryota</taxon>
        <taxon>Fungi</taxon>
        <taxon>Fungi incertae sedis</taxon>
        <taxon>Mucoromycota</taxon>
        <taxon>Glomeromycotina</taxon>
        <taxon>Glomeromycetes</taxon>
        <taxon>Archaeosporales</taxon>
        <taxon>Ambisporaceae</taxon>
        <taxon>Ambispora</taxon>
    </lineage>
</organism>
<feature type="compositionally biased region" description="Polar residues" evidence="10">
    <location>
        <begin position="284"/>
        <end position="293"/>
    </location>
</feature>
<feature type="compositionally biased region" description="Basic and acidic residues" evidence="10">
    <location>
        <begin position="144"/>
        <end position="163"/>
    </location>
</feature>
<dbReference type="InterPro" id="IPR001965">
    <property type="entry name" value="Znf_PHD"/>
</dbReference>
<keyword evidence="7" id="KW-0539">Nucleus</keyword>
<dbReference type="SMART" id="SM00293">
    <property type="entry name" value="PWWP"/>
    <property type="match status" value="1"/>
</dbReference>
<proteinExistence type="predicted"/>
<keyword evidence="2" id="KW-0479">Metal-binding</keyword>
<dbReference type="SMART" id="SM00249">
    <property type="entry name" value="PHD"/>
    <property type="match status" value="2"/>
</dbReference>
<comment type="caution">
    <text evidence="15">The sequence shown here is derived from an EMBL/GenBank/DDBJ whole genome shotgun (WGS) entry which is preliminary data.</text>
</comment>
<evidence type="ECO:0000313" key="15">
    <source>
        <dbReference type="EMBL" id="CAG8505551.1"/>
    </source>
</evidence>
<dbReference type="EMBL" id="CAJVPL010000518">
    <property type="protein sequence ID" value="CAG8505551.1"/>
    <property type="molecule type" value="Genomic_DNA"/>
</dbReference>
<dbReference type="Pfam" id="PF10513">
    <property type="entry name" value="EPL1"/>
    <property type="match status" value="1"/>
</dbReference>
<evidence type="ECO:0000256" key="9">
    <source>
        <dbReference type="PROSITE-ProRule" id="PRU00146"/>
    </source>
</evidence>
<dbReference type="PROSITE" id="PS50812">
    <property type="entry name" value="PWWP"/>
    <property type="match status" value="1"/>
</dbReference>
<dbReference type="PROSITE" id="PS50014">
    <property type="entry name" value="BROMODOMAIN_2"/>
    <property type="match status" value="1"/>
</dbReference>
<dbReference type="GO" id="GO:0008270">
    <property type="term" value="F:zinc ion binding"/>
    <property type="evidence" value="ECO:0007669"/>
    <property type="project" value="UniProtKB-KW"/>
</dbReference>
<dbReference type="InterPro" id="IPR001487">
    <property type="entry name" value="Bromodomain"/>
</dbReference>
<dbReference type="InterPro" id="IPR019787">
    <property type="entry name" value="Znf_PHD-finger"/>
</dbReference>
<feature type="domain" description="PWWP" evidence="13">
    <location>
        <begin position="1194"/>
        <end position="1267"/>
    </location>
</feature>
<dbReference type="PANTHER" id="PTHR13793:SF107">
    <property type="entry name" value="BROMODOMAIN-CONTAINING PROTEIN HOMOLOG"/>
    <property type="match status" value="1"/>
</dbReference>
<dbReference type="Pfam" id="PF00439">
    <property type="entry name" value="Bromodomain"/>
    <property type="match status" value="1"/>
</dbReference>
<dbReference type="Gene3D" id="2.30.30.140">
    <property type="match status" value="1"/>
</dbReference>
<evidence type="ECO:0000256" key="10">
    <source>
        <dbReference type="SAM" id="MobiDB-lite"/>
    </source>
</evidence>
<evidence type="ECO:0000259" key="12">
    <source>
        <dbReference type="PROSITE" id="PS50016"/>
    </source>
</evidence>
<evidence type="ECO:0000256" key="3">
    <source>
        <dbReference type="ARBA" id="ARBA00022737"/>
    </source>
</evidence>
<evidence type="ECO:0000256" key="1">
    <source>
        <dbReference type="ARBA" id="ARBA00004123"/>
    </source>
</evidence>
<evidence type="ECO:0000256" key="7">
    <source>
        <dbReference type="ARBA" id="ARBA00023242"/>
    </source>
</evidence>
<feature type="compositionally biased region" description="Basic residues" evidence="10">
    <location>
        <begin position="41"/>
        <end position="62"/>
    </location>
</feature>
<dbReference type="FunFam" id="3.30.40.10:FF:000008">
    <property type="entry name" value="Bromodomain containing 1, isoform CRA_a"/>
    <property type="match status" value="1"/>
</dbReference>
<keyword evidence="3" id="KW-0677">Repeat</keyword>
<dbReference type="InterPro" id="IPR019542">
    <property type="entry name" value="Enhancer_polycomb-like_N"/>
</dbReference>
<keyword evidence="4 9" id="KW-0863">Zinc-finger</keyword>
<dbReference type="CDD" id="cd15670">
    <property type="entry name" value="ePHD_BRPF"/>
    <property type="match status" value="1"/>
</dbReference>
<sequence length="1326" mass="150730">MVAAKSSGSKSTTNSSVSTKDGVVVNDLTHLITRSPPSPKGRGRGRNKLKMPRSSKNNRRSYKSNNNKSKETGKTSSSGRISDETPIRLDVEAVPPEYEEKPREERPYTDFFPDLDLQEPLNLDVLPAKEDIPTNNVNGLDISEPMHIDDLPVDDNKASDQKNDLDLRESMNTDALSVKEDKLPDDISNLDPKESMNVDDLPLIDVSPLELKSQSVSAVTENNSESLVCQVEQESNKLIEIQEFSEPVSTNETQQVNQVLFTKEPQESNELASSQESKELPKLQESNEIISPQETKETGELLITKKSPKIINNESEILTSEKNLNNSETSKKNFEQVNILMEIDEKEDNSDVKAIKLDELIDNLTLVENNASSNITTTEKKVPILDSDDLLESSSSTLITTEKKVHVESTVTTTTKIIEQKRLANGHTDENKNKVTLKSTEKKLSIDYKVENSVSIKKSTEKKLPVPSFRRVDVTIVEQGQDSFDRPEGHYLRYLEPTEMELADRVEYDMDEQDLIWLNMLNIERKKEELGEVSPEEFEAIMDRLEKEWFDLTKNIPKAQSDKDSLQPEDSACAICDDAECENSNAIVFCDGCNLAVHQDCYGIPYIPEGQWLCRKCMISPENPVSCIFCPNEGGAFKQTTTNHWAHLLCGIWIPEVTISNAVYMEPIDNINRIPRSRWRLMCYICRQKTGACIQCENKHCFTAFHPTCARKAKLCMKMKSVSSYYDNSLKSYCDKHTPREYKDAVDVSTTVAAAQAAFVAKAPAIKKRKLYKYDSDDSDEFIPEDEKEESEIDIEDEDEFYEVNNGVNKRKRAQYSSPESSQNRQEAEEDYIKTDQNLEQGNNKAARAYNHSYSASAPIAPAIIMQKLLPVLQKSKNFLRKKGELPWTASASVLKQTEAEKAIRFEIMRVLRKDIEKVRMLADSVQRREKGKLRRYRMIRTMLETILYPLTRILREALEDIQLLDKQELFAKPVSAEEVPDYYLHIKNPMDFSTIRKKIDTYVYDDIASFKEDLELIFRNAMTYNTNHTTYFRTARRMQTQCQEMLARAEKEYAELPVNPETKMLDIELNPEIFTFNMEPLMLPNRDTEVADVKSDSEADDDKIIVPMDVETVAPRRTRSSVAKENEDEDEEEPIDDAEETQEDTKKSSTAIVPRSEETELEEDQDAPRTDNDMTVPTTESVANGEENPEIAHGSLVWAKMQGFPWYPAEVEDPSSSYITPEIMADRKEGDTYLVHFFDEKYGKKGGHGRTWKWVPASKVLLLGNDEETDMGKLKDKAMTSTMKKEIPLAYAAACSTKGLSSSILHKLGRNIKLAKSSKVKGKKN</sequence>
<dbReference type="Gene3D" id="1.20.920.10">
    <property type="entry name" value="Bromodomain-like"/>
    <property type="match status" value="1"/>
</dbReference>
<protein>
    <submittedName>
        <fullName evidence="15">3879_t:CDS:1</fullName>
    </submittedName>
</protein>
<dbReference type="GO" id="GO:0006325">
    <property type="term" value="P:chromatin organization"/>
    <property type="evidence" value="ECO:0007669"/>
    <property type="project" value="UniProtKB-ARBA"/>
</dbReference>
<dbReference type="PROSITE" id="PS50016">
    <property type="entry name" value="ZF_PHD_2"/>
    <property type="match status" value="1"/>
</dbReference>
<dbReference type="CDD" id="cd05839">
    <property type="entry name" value="PWWP_BRPF"/>
    <property type="match status" value="1"/>
</dbReference>
<dbReference type="SUPFAM" id="SSF63748">
    <property type="entry name" value="Tudor/PWWP/MBT"/>
    <property type="match status" value="1"/>
</dbReference>
<dbReference type="OrthoDB" id="20839at2759"/>
<dbReference type="Proteomes" id="UP000789831">
    <property type="component" value="Unassembled WGS sequence"/>
</dbReference>
<feature type="domain" description="PHD-type" evidence="14">
    <location>
        <begin position="624"/>
        <end position="738"/>
    </location>
</feature>
<dbReference type="GO" id="GO:0005634">
    <property type="term" value="C:nucleus"/>
    <property type="evidence" value="ECO:0007669"/>
    <property type="project" value="UniProtKB-SubCell"/>
</dbReference>
<dbReference type="SUPFAM" id="SSF47370">
    <property type="entry name" value="Bromodomain"/>
    <property type="match status" value="1"/>
</dbReference>
<dbReference type="PANTHER" id="PTHR13793">
    <property type="entry name" value="PHD FINGER PROTEINS"/>
    <property type="match status" value="1"/>
</dbReference>
<keyword evidence="5" id="KW-0862">Zinc</keyword>
<dbReference type="CDD" id="cd15492">
    <property type="entry name" value="PHD_BRPF_JADE_like"/>
    <property type="match status" value="1"/>
</dbReference>
<dbReference type="Pfam" id="PF13832">
    <property type="entry name" value="zf-HC5HC2H_2"/>
    <property type="match status" value="1"/>
</dbReference>
<evidence type="ECO:0000256" key="6">
    <source>
        <dbReference type="ARBA" id="ARBA00023117"/>
    </source>
</evidence>
<keyword evidence="16" id="KW-1185">Reference proteome</keyword>
<dbReference type="GO" id="GO:0006357">
    <property type="term" value="P:regulation of transcription by RNA polymerase II"/>
    <property type="evidence" value="ECO:0007669"/>
    <property type="project" value="TreeGrafter"/>
</dbReference>
<dbReference type="Gene3D" id="3.30.40.10">
    <property type="entry name" value="Zinc/RING finger domain, C3HC4 (zinc finger)"/>
    <property type="match status" value="2"/>
</dbReference>
<feature type="domain" description="Bromo" evidence="11">
    <location>
        <begin position="963"/>
        <end position="1033"/>
    </location>
</feature>
<accession>A0A9N8ZRH5</accession>
<feature type="compositionally biased region" description="Low complexity" evidence="10">
    <location>
        <begin position="1"/>
        <end position="20"/>
    </location>
</feature>
<name>A0A9N8ZRH5_9GLOM</name>
<dbReference type="PROSITE" id="PS01359">
    <property type="entry name" value="ZF_PHD_1"/>
    <property type="match status" value="1"/>
</dbReference>
<reference evidence="15" key="1">
    <citation type="submission" date="2021-06" db="EMBL/GenBank/DDBJ databases">
        <authorList>
            <person name="Kallberg Y."/>
            <person name="Tangrot J."/>
            <person name="Rosling A."/>
        </authorList>
    </citation>
    <scope>NUCLEOTIDE SEQUENCE</scope>
    <source>
        <strain evidence="15">MT106</strain>
    </source>
</reference>
<evidence type="ECO:0000256" key="8">
    <source>
        <dbReference type="PROSITE-ProRule" id="PRU00035"/>
    </source>
</evidence>
<evidence type="ECO:0000256" key="5">
    <source>
        <dbReference type="ARBA" id="ARBA00022833"/>
    </source>
</evidence>
<evidence type="ECO:0000256" key="2">
    <source>
        <dbReference type="ARBA" id="ARBA00022723"/>
    </source>
</evidence>
<dbReference type="InterPro" id="IPR034732">
    <property type="entry name" value="EPHD"/>
</dbReference>
<dbReference type="Pfam" id="PF00855">
    <property type="entry name" value="PWWP"/>
    <property type="match status" value="1"/>
</dbReference>
<evidence type="ECO:0000256" key="4">
    <source>
        <dbReference type="ARBA" id="ARBA00022771"/>
    </source>
</evidence>
<dbReference type="Pfam" id="PF13831">
    <property type="entry name" value="PHD_2"/>
    <property type="match status" value="1"/>
</dbReference>
<feature type="compositionally biased region" description="Basic and acidic residues" evidence="10">
    <location>
        <begin position="81"/>
        <end position="91"/>
    </location>
</feature>
<feature type="compositionally biased region" description="Polar residues" evidence="10">
    <location>
        <begin position="815"/>
        <end position="825"/>
    </location>
</feature>
<feature type="region of interest" description="Disordered" evidence="10">
    <location>
        <begin position="1"/>
        <end position="114"/>
    </location>
</feature>
<dbReference type="SUPFAM" id="SSF57903">
    <property type="entry name" value="FYVE/PHD zinc finger"/>
    <property type="match status" value="1"/>
</dbReference>
<feature type="compositionally biased region" description="Polar residues" evidence="10">
    <location>
        <begin position="1174"/>
        <end position="1183"/>
    </location>
</feature>
<dbReference type="SMART" id="SM00297">
    <property type="entry name" value="BROMO"/>
    <property type="match status" value="1"/>
</dbReference>
<dbReference type="InterPro" id="IPR000313">
    <property type="entry name" value="PWWP_dom"/>
</dbReference>